<dbReference type="Proteomes" id="UP001176961">
    <property type="component" value="Unassembled WGS sequence"/>
</dbReference>
<evidence type="ECO:0000313" key="3">
    <source>
        <dbReference type="Proteomes" id="UP001176961"/>
    </source>
</evidence>
<evidence type="ECO:0000313" key="2">
    <source>
        <dbReference type="EMBL" id="CAJ0593582.1"/>
    </source>
</evidence>
<feature type="region of interest" description="Disordered" evidence="1">
    <location>
        <begin position="69"/>
        <end position="93"/>
    </location>
</feature>
<gene>
    <name evidence="2" type="ORF">CYNAS_LOCUS5565</name>
</gene>
<proteinExistence type="predicted"/>
<organism evidence="2 3">
    <name type="scientific">Cylicocyclus nassatus</name>
    <name type="common">Nematode worm</name>
    <dbReference type="NCBI Taxonomy" id="53992"/>
    <lineage>
        <taxon>Eukaryota</taxon>
        <taxon>Metazoa</taxon>
        <taxon>Ecdysozoa</taxon>
        <taxon>Nematoda</taxon>
        <taxon>Chromadorea</taxon>
        <taxon>Rhabditida</taxon>
        <taxon>Rhabditina</taxon>
        <taxon>Rhabditomorpha</taxon>
        <taxon>Strongyloidea</taxon>
        <taxon>Strongylidae</taxon>
        <taxon>Cylicocyclus</taxon>
    </lineage>
</organism>
<comment type="caution">
    <text evidence="2">The sequence shown here is derived from an EMBL/GenBank/DDBJ whole genome shotgun (WGS) entry which is preliminary data.</text>
</comment>
<protein>
    <submittedName>
        <fullName evidence="2">Uncharacterized protein</fullName>
    </submittedName>
</protein>
<evidence type="ECO:0000256" key="1">
    <source>
        <dbReference type="SAM" id="MobiDB-lite"/>
    </source>
</evidence>
<dbReference type="EMBL" id="CATQJL010000112">
    <property type="protein sequence ID" value="CAJ0593582.1"/>
    <property type="molecule type" value="Genomic_DNA"/>
</dbReference>
<accession>A0AA36DV79</accession>
<keyword evidence="3" id="KW-1185">Reference proteome</keyword>
<sequence length="276" mass="30856">MLATVLAVRSEVNMFDIVSILATRGAGQNRPSSTNGVDTIAYSSAAFTSKVSDNPDTLDLSKETKPFWTGADFANSTPSKGGEGQSRRSSRYASESTEELITKLRIHAQALSTIISERATLFELSQENEIKHADLWSKFTSLLFCGYKWSFDEYSRMYLLNWKLDQLFTFVKMAYDRALGISQLVLSMHSPTNSLFHELCADHDAFCKQDVFSKTSASQDEQVLSVKTTNMEADITDDQLSTGDTASRKAFDELFADLKDDCNQTFHMENVTDVSF</sequence>
<name>A0AA36DV79_CYLNA</name>
<dbReference type="AlphaFoldDB" id="A0AA36DV79"/>
<reference evidence="2" key="1">
    <citation type="submission" date="2023-07" db="EMBL/GenBank/DDBJ databases">
        <authorList>
            <consortium name="CYATHOMIX"/>
        </authorList>
    </citation>
    <scope>NUCLEOTIDE SEQUENCE</scope>
    <source>
        <strain evidence="2">N/A</strain>
    </source>
</reference>